<dbReference type="InterPro" id="IPR036265">
    <property type="entry name" value="HIT-like_sf"/>
</dbReference>
<dbReference type="PRINTS" id="PR00332">
    <property type="entry name" value="HISTRIAD"/>
</dbReference>
<reference evidence="5" key="1">
    <citation type="submission" date="2024-01" db="EMBL/GenBank/DDBJ databases">
        <title>Sequencing the genomes of a sandfly, Sergentomyia squamirostris, and its two endosymbionts.</title>
        <authorList>
            <person name="Itokawa K."/>
            <person name="Sanjoba C."/>
        </authorList>
    </citation>
    <scope>NUCLEOTIDE SEQUENCE</scope>
    <source>
        <strain evidence="5">RiSSQ</strain>
    </source>
</reference>
<dbReference type="InterPro" id="IPR001310">
    <property type="entry name" value="Histidine_triad_HIT"/>
</dbReference>
<evidence type="ECO:0000256" key="3">
    <source>
        <dbReference type="PROSITE-ProRule" id="PRU00464"/>
    </source>
</evidence>
<evidence type="ECO:0000256" key="2">
    <source>
        <dbReference type="PIRSR" id="PIRSR601310-3"/>
    </source>
</evidence>
<feature type="short sequence motif" description="Histidine triad motif" evidence="2 3">
    <location>
        <begin position="101"/>
        <end position="105"/>
    </location>
</feature>
<protein>
    <submittedName>
        <fullName evidence="5">HIT domain-containing protein</fullName>
    </submittedName>
</protein>
<name>A0AAT9G7Z4_9RICK</name>
<dbReference type="PANTHER" id="PTHR23089">
    <property type="entry name" value="HISTIDINE TRIAD HIT PROTEIN"/>
    <property type="match status" value="1"/>
</dbReference>
<dbReference type="EMBL" id="AP029170">
    <property type="protein sequence ID" value="BFD45948.1"/>
    <property type="molecule type" value="Genomic_DNA"/>
</dbReference>
<dbReference type="InterPro" id="IPR011146">
    <property type="entry name" value="HIT-like"/>
</dbReference>
<dbReference type="InterPro" id="IPR019808">
    <property type="entry name" value="Histidine_triad_CS"/>
</dbReference>
<dbReference type="SUPFAM" id="SSF54197">
    <property type="entry name" value="HIT-like"/>
    <property type="match status" value="1"/>
</dbReference>
<evidence type="ECO:0000256" key="1">
    <source>
        <dbReference type="PIRSR" id="PIRSR601310-1"/>
    </source>
</evidence>
<feature type="domain" description="HIT" evidence="4">
    <location>
        <begin position="7"/>
        <end position="116"/>
    </location>
</feature>
<organism evidence="5">
    <name type="scientific">Candidatus Tisiphia endosymbiont of Sergentomyia squamirostris</name>
    <dbReference type="NCBI Taxonomy" id="3113639"/>
    <lineage>
        <taxon>Bacteria</taxon>
        <taxon>Pseudomonadati</taxon>
        <taxon>Pseudomonadota</taxon>
        <taxon>Alphaproteobacteria</taxon>
        <taxon>Rickettsiales</taxon>
        <taxon>Rickettsiaceae</taxon>
        <taxon>Rickettsieae</taxon>
        <taxon>Candidatus Tisiphia</taxon>
    </lineage>
</organism>
<dbReference type="GO" id="GO:0003824">
    <property type="term" value="F:catalytic activity"/>
    <property type="evidence" value="ECO:0007669"/>
    <property type="project" value="InterPro"/>
</dbReference>
<dbReference type="PROSITE" id="PS00892">
    <property type="entry name" value="HIT_1"/>
    <property type="match status" value="1"/>
</dbReference>
<dbReference type="Gene3D" id="3.30.428.10">
    <property type="entry name" value="HIT-like"/>
    <property type="match status" value="1"/>
</dbReference>
<accession>A0AAT9G7Z4</accession>
<evidence type="ECO:0000313" key="5">
    <source>
        <dbReference type="EMBL" id="BFD45948.1"/>
    </source>
</evidence>
<proteinExistence type="predicted"/>
<dbReference type="PROSITE" id="PS51084">
    <property type="entry name" value="HIT_2"/>
    <property type="match status" value="1"/>
</dbReference>
<gene>
    <name evidence="5" type="ORF">DMENIID0002_05940</name>
</gene>
<dbReference type="Pfam" id="PF01230">
    <property type="entry name" value="HIT"/>
    <property type="match status" value="1"/>
</dbReference>
<evidence type="ECO:0000259" key="4">
    <source>
        <dbReference type="PROSITE" id="PS51084"/>
    </source>
</evidence>
<dbReference type="AlphaFoldDB" id="A0AAT9G7Z4"/>
<feature type="active site" description="Tele-AMP-histidine intermediate" evidence="1">
    <location>
        <position position="103"/>
    </location>
</feature>
<sequence>MYDKNNVFVKIIGKDIPAEIIYEDDNLIAFNDINPVAPVHIIIIPKKEYIDYSDFILKASSDEIKDYFTKLAYIASLVGLDQDGYRLITNKGVKSGQSVFHFHFHIIGGKTISKLI</sequence>